<accession>A0AAV2R8Z8</accession>
<dbReference type="AlphaFoldDB" id="A0AAV2R8Z8"/>
<dbReference type="EMBL" id="CAXKWB010018659">
    <property type="protein sequence ID" value="CAL4121128.1"/>
    <property type="molecule type" value="Genomic_DNA"/>
</dbReference>
<reference evidence="1 2" key="1">
    <citation type="submission" date="2024-05" db="EMBL/GenBank/DDBJ databases">
        <authorList>
            <person name="Wallberg A."/>
        </authorList>
    </citation>
    <scope>NUCLEOTIDE SEQUENCE [LARGE SCALE GENOMIC DNA]</scope>
</reference>
<gene>
    <name evidence="1" type="ORF">MNOR_LOCUS22299</name>
</gene>
<sequence>MAYGHNQINYLSLKKLCICKHSANTYLHVTKYLCYLAKNHLVKDLAKVNVSFAAIQKSLCPHKKSIIQYETISKRYLKGKQIQSAMPCNLAPKYTLAFGCNGSVTALMGHICEA</sequence>
<evidence type="ECO:0000313" key="2">
    <source>
        <dbReference type="Proteomes" id="UP001497623"/>
    </source>
</evidence>
<evidence type="ECO:0008006" key="3">
    <source>
        <dbReference type="Google" id="ProtNLM"/>
    </source>
</evidence>
<organism evidence="1 2">
    <name type="scientific">Meganyctiphanes norvegica</name>
    <name type="common">Northern krill</name>
    <name type="synonym">Thysanopoda norvegica</name>
    <dbReference type="NCBI Taxonomy" id="48144"/>
    <lineage>
        <taxon>Eukaryota</taxon>
        <taxon>Metazoa</taxon>
        <taxon>Ecdysozoa</taxon>
        <taxon>Arthropoda</taxon>
        <taxon>Crustacea</taxon>
        <taxon>Multicrustacea</taxon>
        <taxon>Malacostraca</taxon>
        <taxon>Eumalacostraca</taxon>
        <taxon>Eucarida</taxon>
        <taxon>Euphausiacea</taxon>
        <taxon>Euphausiidae</taxon>
        <taxon>Meganyctiphanes</taxon>
    </lineage>
</organism>
<protein>
    <recommendedName>
        <fullName evidence="3">Transposase</fullName>
    </recommendedName>
</protein>
<name>A0AAV2R8Z8_MEGNR</name>
<keyword evidence="2" id="KW-1185">Reference proteome</keyword>
<comment type="caution">
    <text evidence="1">The sequence shown here is derived from an EMBL/GenBank/DDBJ whole genome shotgun (WGS) entry which is preliminary data.</text>
</comment>
<dbReference type="Proteomes" id="UP001497623">
    <property type="component" value="Unassembled WGS sequence"/>
</dbReference>
<proteinExistence type="predicted"/>
<evidence type="ECO:0000313" key="1">
    <source>
        <dbReference type="EMBL" id="CAL4121128.1"/>
    </source>
</evidence>